<keyword evidence="2" id="KW-1185">Reference proteome</keyword>
<proteinExistence type="predicted"/>
<gene>
    <name evidence="1" type="ORF">AVEN_217775_1</name>
</gene>
<protein>
    <submittedName>
        <fullName evidence="1">Uncharacterized protein</fullName>
    </submittedName>
</protein>
<organism evidence="1 2">
    <name type="scientific">Araneus ventricosus</name>
    <name type="common">Orbweaver spider</name>
    <name type="synonym">Epeira ventricosa</name>
    <dbReference type="NCBI Taxonomy" id="182803"/>
    <lineage>
        <taxon>Eukaryota</taxon>
        <taxon>Metazoa</taxon>
        <taxon>Ecdysozoa</taxon>
        <taxon>Arthropoda</taxon>
        <taxon>Chelicerata</taxon>
        <taxon>Arachnida</taxon>
        <taxon>Araneae</taxon>
        <taxon>Araneomorphae</taxon>
        <taxon>Entelegynae</taxon>
        <taxon>Araneoidea</taxon>
        <taxon>Araneidae</taxon>
        <taxon>Araneus</taxon>
    </lineage>
</organism>
<dbReference type="Proteomes" id="UP000499080">
    <property type="component" value="Unassembled WGS sequence"/>
</dbReference>
<evidence type="ECO:0000313" key="1">
    <source>
        <dbReference type="EMBL" id="GBO02656.1"/>
    </source>
</evidence>
<reference evidence="1 2" key="1">
    <citation type="journal article" date="2019" name="Sci. Rep.">
        <title>Orb-weaving spider Araneus ventricosus genome elucidates the spidroin gene catalogue.</title>
        <authorList>
            <person name="Kono N."/>
            <person name="Nakamura H."/>
            <person name="Ohtoshi R."/>
            <person name="Moran D.A.P."/>
            <person name="Shinohara A."/>
            <person name="Yoshida Y."/>
            <person name="Fujiwara M."/>
            <person name="Mori M."/>
            <person name="Tomita M."/>
            <person name="Arakawa K."/>
        </authorList>
    </citation>
    <scope>NUCLEOTIDE SEQUENCE [LARGE SCALE GENOMIC DNA]</scope>
</reference>
<name>A0A4Y2TTY9_ARAVE</name>
<dbReference type="EMBL" id="BGPR01030249">
    <property type="protein sequence ID" value="GBO02656.1"/>
    <property type="molecule type" value="Genomic_DNA"/>
</dbReference>
<comment type="caution">
    <text evidence="1">The sequence shown here is derived from an EMBL/GenBank/DDBJ whole genome shotgun (WGS) entry which is preliminary data.</text>
</comment>
<evidence type="ECO:0000313" key="2">
    <source>
        <dbReference type="Proteomes" id="UP000499080"/>
    </source>
</evidence>
<sequence>MCPTEPLQDCLHFYIRAKICGSTELMLSSLATVDVHPGPFMPLTARTSSFVQDLEQTLQKAGYRLHHQLPPLRAHAAKSSHFFLSRDLSKHFKRLLSRLHH</sequence>
<accession>A0A4Y2TTY9</accession>
<dbReference type="AlphaFoldDB" id="A0A4Y2TTY9"/>